<dbReference type="GO" id="GO:0008236">
    <property type="term" value="F:serine-type peptidase activity"/>
    <property type="evidence" value="ECO:0007669"/>
    <property type="project" value="InterPro"/>
</dbReference>
<dbReference type="EMBL" id="MU006101">
    <property type="protein sequence ID" value="KAF2836962.1"/>
    <property type="molecule type" value="Genomic_DNA"/>
</dbReference>
<evidence type="ECO:0000256" key="1">
    <source>
        <dbReference type="SAM" id="SignalP"/>
    </source>
</evidence>
<protein>
    <recommendedName>
        <fullName evidence="6">Tail specific protease domain-containing protein</fullName>
    </recommendedName>
</protein>
<feature type="domain" description="CPAF-like PDZ" evidence="3">
    <location>
        <begin position="161"/>
        <end position="288"/>
    </location>
</feature>
<proteinExistence type="predicted"/>
<keyword evidence="1" id="KW-0732">Signal</keyword>
<dbReference type="InterPro" id="IPR029045">
    <property type="entry name" value="ClpP/crotonase-like_dom_sf"/>
</dbReference>
<dbReference type="InterPro" id="IPR056186">
    <property type="entry name" value="PDZ_CPAF-rel"/>
</dbReference>
<evidence type="ECO:0008006" key="6">
    <source>
        <dbReference type="Google" id="ProtNLM"/>
    </source>
</evidence>
<evidence type="ECO:0000259" key="3">
    <source>
        <dbReference type="Pfam" id="PF23658"/>
    </source>
</evidence>
<name>A0A9P4S818_9PEZI</name>
<dbReference type="SUPFAM" id="SSF52096">
    <property type="entry name" value="ClpP/crotonase"/>
    <property type="match status" value="1"/>
</dbReference>
<feature type="chain" id="PRO_5040181011" description="Tail specific protease domain-containing protein" evidence="1">
    <location>
        <begin position="18"/>
        <end position="740"/>
    </location>
</feature>
<sequence length="740" mass="81663">MLRSLFLLTFLSTVVSSSPISDTRRSYPRQNPTNTTNPCASVSSLYFEQDVPTPTVPAKLAYDCLNDIPFNSVTALALMKAIRPYSKWQSTLAYLKDPPAEYEEKVQEAIDVFGEFDKIEAKINAGSYKSEYEFGFELYRVFQRTHDGHFSYVPDTLGIFNFARPAALVSVSEDGAKLPSIFVYTDILLATSANATFKPSPIVNINGEDAVSYLENWSQYGSLQDRDALWNNLFYELAHISLGNLGSGTGVFSGGGRGRLVYPGPVTEFTFQNGSTSTIENFARVQIGFAGLNSGRDIYNRYLRYNTTTLPGVAQADGNSGAAVTPAPGYPSPVIRHSGNLNGGYYLEGEGFEDVAVLAVPNFVASQAAEVEFQEVNENFIKQAKADGKKKLIIDVSANGGGTILQGYDLFKILFPDLEPYGATRFRATESFDIIGQYFSAYSEEQNRTLVLDDTSLGIVSSVWNYKSDVDVKGQHFDSWEEKFGPVQNHGDNYTSIIRWDLNDPLITLNSGGIEIHGYGQLANVTKERPFAAEDIVIVYDGYCASTCTIFSEFMRQQGGVKTIALGGRPNSNIIQAVGGVKGTNSYPWLYFLGAIEQVYYSLATEKERTELFRETEIGEYNTFLPFNRAASQPGVNSRDGLREGDESGIPLQFVYEAADCRIFYTPEMTVDVTTIWKAAADTQWNGKSSCVGAGMTRRDTTKRAFSPKRLNSADVNAFRNSLDLHTEVADVEVKGFMLP</sequence>
<accession>A0A9P4S818</accession>
<dbReference type="PANTHER" id="PTHR37049:SF4">
    <property type="entry name" value="RHODANESE DOMAIN-CONTAINING PROTEIN"/>
    <property type="match status" value="1"/>
</dbReference>
<dbReference type="InterPro" id="IPR005151">
    <property type="entry name" value="Tail-specific_protease"/>
</dbReference>
<dbReference type="AlphaFoldDB" id="A0A9P4S818"/>
<keyword evidence="5" id="KW-1185">Reference proteome</keyword>
<comment type="caution">
    <text evidence="4">The sequence shown here is derived from an EMBL/GenBank/DDBJ whole genome shotgun (WGS) entry which is preliminary data.</text>
</comment>
<gene>
    <name evidence="4" type="ORF">M501DRAFT_978717</name>
</gene>
<feature type="signal peptide" evidence="1">
    <location>
        <begin position="1"/>
        <end position="17"/>
    </location>
</feature>
<evidence type="ECO:0000313" key="5">
    <source>
        <dbReference type="Proteomes" id="UP000799429"/>
    </source>
</evidence>
<organism evidence="4 5">
    <name type="scientific">Patellaria atrata CBS 101060</name>
    <dbReference type="NCBI Taxonomy" id="1346257"/>
    <lineage>
        <taxon>Eukaryota</taxon>
        <taxon>Fungi</taxon>
        <taxon>Dikarya</taxon>
        <taxon>Ascomycota</taxon>
        <taxon>Pezizomycotina</taxon>
        <taxon>Dothideomycetes</taxon>
        <taxon>Dothideomycetes incertae sedis</taxon>
        <taxon>Patellariales</taxon>
        <taxon>Patellariaceae</taxon>
        <taxon>Patellaria</taxon>
    </lineage>
</organism>
<dbReference type="InterPro" id="IPR052766">
    <property type="entry name" value="S41A_metabolite_peptidase"/>
</dbReference>
<dbReference type="OrthoDB" id="27214at2759"/>
<evidence type="ECO:0000313" key="4">
    <source>
        <dbReference type="EMBL" id="KAF2836962.1"/>
    </source>
</evidence>
<feature type="domain" description="Tail specific protease" evidence="2">
    <location>
        <begin position="354"/>
        <end position="562"/>
    </location>
</feature>
<dbReference type="Gene3D" id="3.90.226.10">
    <property type="entry name" value="2-enoyl-CoA Hydratase, Chain A, domain 1"/>
    <property type="match status" value="1"/>
</dbReference>
<evidence type="ECO:0000259" key="2">
    <source>
        <dbReference type="Pfam" id="PF03572"/>
    </source>
</evidence>
<dbReference type="Pfam" id="PF23658">
    <property type="entry name" value="PDZ_CPAF_rel"/>
    <property type="match status" value="1"/>
</dbReference>
<dbReference type="GO" id="GO:0006508">
    <property type="term" value="P:proteolysis"/>
    <property type="evidence" value="ECO:0007669"/>
    <property type="project" value="InterPro"/>
</dbReference>
<dbReference type="PANTHER" id="PTHR37049">
    <property type="entry name" value="PEPTIDASE S41 FAMILY PROTEIN"/>
    <property type="match status" value="1"/>
</dbReference>
<dbReference type="Proteomes" id="UP000799429">
    <property type="component" value="Unassembled WGS sequence"/>
</dbReference>
<reference evidence="4" key="1">
    <citation type="journal article" date="2020" name="Stud. Mycol.">
        <title>101 Dothideomycetes genomes: a test case for predicting lifestyles and emergence of pathogens.</title>
        <authorList>
            <person name="Haridas S."/>
            <person name="Albert R."/>
            <person name="Binder M."/>
            <person name="Bloem J."/>
            <person name="Labutti K."/>
            <person name="Salamov A."/>
            <person name="Andreopoulos B."/>
            <person name="Baker S."/>
            <person name="Barry K."/>
            <person name="Bills G."/>
            <person name="Bluhm B."/>
            <person name="Cannon C."/>
            <person name="Castanera R."/>
            <person name="Culley D."/>
            <person name="Daum C."/>
            <person name="Ezra D."/>
            <person name="Gonzalez J."/>
            <person name="Henrissat B."/>
            <person name="Kuo A."/>
            <person name="Liang C."/>
            <person name="Lipzen A."/>
            <person name="Lutzoni F."/>
            <person name="Magnuson J."/>
            <person name="Mondo S."/>
            <person name="Nolan M."/>
            <person name="Ohm R."/>
            <person name="Pangilinan J."/>
            <person name="Park H.-J."/>
            <person name="Ramirez L."/>
            <person name="Alfaro M."/>
            <person name="Sun H."/>
            <person name="Tritt A."/>
            <person name="Yoshinaga Y."/>
            <person name="Zwiers L.-H."/>
            <person name="Turgeon B."/>
            <person name="Goodwin S."/>
            <person name="Spatafora J."/>
            <person name="Crous P."/>
            <person name="Grigoriev I."/>
        </authorList>
    </citation>
    <scope>NUCLEOTIDE SEQUENCE</scope>
    <source>
        <strain evidence="4">CBS 101060</strain>
    </source>
</reference>
<dbReference type="Pfam" id="PF03572">
    <property type="entry name" value="Peptidase_S41"/>
    <property type="match status" value="1"/>
</dbReference>